<proteinExistence type="inferred from homology"/>
<evidence type="ECO:0000256" key="1">
    <source>
        <dbReference type="ARBA" id="ARBA00001933"/>
    </source>
</evidence>
<keyword evidence="8" id="KW-1185">Reference proteome</keyword>
<evidence type="ECO:0000313" key="7">
    <source>
        <dbReference type="EMBL" id="BBL78219.1"/>
    </source>
</evidence>
<keyword evidence="4" id="KW-0456">Lyase</keyword>
<dbReference type="PANTHER" id="PTHR48097">
    <property type="entry name" value="L-THREONINE ALDOLASE-RELATED"/>
    <property type="match status" value="1"/>
</dbReference>
<dbReference type="PIRSF" id="PIRSF017617">
    <property type="entry name" value="Thr_aldolase"/>
    <property type="match status" value="1"/>
</dbReference>
<gene>
    <name evidence="7" type="ORF">RxyAA322_00730</name>
</gene>
<dbReference type="NCBIfam" id="NF041359">
    <property type="entry name" value="GntG_guanitoxin"/>
    <property type="match status" value="1"/>
</dbReference>
<dbReference type="InterPro" id="IPR001597">
    <property type="entry name" value="ArAA_b-elim_lyase/Thr_aldolase"/>
</dbReference>
<evidence type="ECO:0000256" key="4">
    <source>
        <dbReference type="ARBA" id="ARBA00023239"/>
    </source>
</evidence>
<dbReference type="EMBL" id="AP019791">
    <property type="protein sequence ID" value="BBL78219.1"/>
    <property type="molecule type" value="Genomic_DNA"/>
</dbReference>
<dbReference type="OrthoDB" id="9774495at2"/>
<dbReference type="GO" id="GO:0005829">
    <property type="term" value="C:cytosol"/>
    <property type="evidence" value="ECO:0007669"/>
    <property type="project" value="TreeGrafter"/>
</dbReference>
<evidence type="ECO:0000256" key="3">
    <source>
        <dbReference type="ARBA" id="ARBA00022898"/>
    </source>
</evidence>
<evidence type="ECO:0000259" key="6">
    <source>
        <dbReference type="Pfam" id="PF01212"/>
    </source>
</evidence>
<dbReference type="InterPro" id="IPR015422">
    <property type="entry name" value="PyrdxlP-dep_Trfase_small"/>
</dbReference>
<dbReference type="Gene3D" id="3.40.640.10">
    <property type="entry name" value="Type I PLP-dependent aspartate aminotransferase-like (Major domain)"/>
    <property type="match status" value="1"/>
</dbReference>
<dbReference type="AlphaFoldDB" id="A0A510HE64"/>
<sequence length="340" mass="36715">MIDLRSDTVTRPSEGMRRAMYEAPVGDDVFREDPTVNRLEEYVADLLGKEAALYAPSGTMTNQIGIHVNTSRGDEILVHEGAHVYNYEAGAPALLSGVQIRPLPGEGGVIAPETLRDAIRPENDHFPRTRLLCLENTHNAAGGRIYPLENFAAAAAEARRHGLRVHLDGARLFNAQVATGIPAREWAAHADTVSVCASKGLGAPVGSLLAGDEETIREARRVRKAFGGGMRQAGVVAAAALYAFENNVERLAEDHERARRLAGGLAAAGYEVEPPETNMVLVRVEDVPGFLRELARREVLATPGRPGYVRFCTHLDIGDEEIERAVERVAGLVSVAAGRH</sequence>
<protein>
    <submittedName>
        <fullName evidence="7">Threonine aldolase</fullName>
    </submittedName>
</protein>
<dbReference type="NCBIfam" id="NF007825">
    <property type="entry name" value="PRK10534.1"/>
    <property type="match status" value="1"/>
</dbReference>
<dbReference type="RefSeq" id="WP_143526387.1">
    <property type="nucleotide sequence ID" value="NZ_AP019791.1"/>
</dbReference>
<feature type="modified residue" description="N6-(pyridoxal phosphate)lysine" evidence="5">
    <location>
        <position position="199"/>
    </location>
</feature>
<feature type="domain" description="Aromatic amino acid beta-eliminating lyase/threonine aldolase" evidence="6">
    <location>
        <begin position="3"/>
        <end position="285"/>
    </location>
</feature>
<evidence type="ECO:0000256" key="2">
    <source>
        <dbReference type="ARBA" id="ARBA00006966"/>
    </source>
</evidence>
<dbReference type="GO" id="GO:0006545">
    <property type="term" value="P:glycine biosynthetic process"/>
    <property type="evidence" value="ECO:0007669"/>
    <property type="project" value="TreeGrafter"/>
</dbReference>
<dbReference type="GO" id="GO:0006567">
    <property type="term" value="P:L-threonine catabolic process"/>
    <property type="evidence" value="ECO:0007669"/>
    <property type="project" value="TreeGrafter"/>
</dbReference>
<dbReference type="Pfam" id="PF01212">
    <property type="entry name" value="Beta_elim_lyase"/>
    <property type="match status" value="1"/>
</dbReference>
<dbReference type="SUPFAM" id="SSF53383">
    <property type="entry name" value="PLP-dependent transferases"/>
    <property type="match status" value="1"/>
</dbReference>
<evidence type="ECO:0000313" key="8">
    <source>
        <dbReference type="Proteomes" id="UP000318065"/>
    </source>
</evidence>
<dbReference type="GO" id="GO:0008732">
    <property type="term" value="F:L-allo-threonine aldolase activity"/>
    <property type="evidence" value="ECO:0007669"/>
    <property type="project" value="TreeGrafter"/>
</dbReference>
<accession>A0A510HE64</accession>
<dbReference type="FunFam" id="3.40.640.10:FF:000030">
    <property type="entry name" value="Low-specificity L-threonine aldolase"/>
    <property type="match status" value="1"/>
</dbReference>
<dbReference type="CDD" id="cd06502">
    <property type="entry name" value="TA_like"/>
    <property type="match status" value="1"/>
</dbReference>
<organism evidence="7 8">
    <name type="scientific">Rubrobacter xylanophilus</name>
    <dbReference type="NCBI Taxonomy" id="49319"/>
    <lineage>
        <taxon>Bacteria</taxon>
        <taxon>Bacillati</taxon>
        <taxon>Actinomycetota</taxon>
        <taxon>Rubrobacteria</taxon>
        <taxon>Rubrobacterales</taxon>
        <taxon>Rubrobacteraceae</taxon>
        <taxon>Rubrobacter</taxon>
    </lineage>
</organism>
<keyword evidence="3" id="KW-0663">Pyridoxal phosphate</keyword>
<reference evidence="7" key="1">
    <citation type="journal article" date="2019" name="Microbiol. Resour. Announc.">
        <title>Complete Genome Sequence of Rubrobacter xylanophilus Strain AA3-22, Isolated from Arima Onsen in Japan.</title>
        <authorList>
            <person name="Tomariguchi N."/>
            <person name="Miyazaki K."/>
        </authorList>
    </citation>
    <scope>NUCLEOTIDE SEQUENCE [LARGE SCALE GENOMIC DNA]</scope>
    <source>
        <strain evidence="7">AA3-22</strain>
    </source>
</reference>
<dbReference type="PANTHER" id="PTHR48097:SF9">
    <property type="entry name" value="L-THREONINE ALDOLASE"/>
    <property type="match status" value="1"/>
</dbReference>
<dbReference type="Gene3D" id="3.90.1150.10">
    <property type="entry name" value="Aspartate Aminotransferase, domain 1"/>
    <property type="match status" value="1"/>
</dbReference>
<dbReference type="InterPro" id="IPR015421">
    <property type="entry name" value="PyrdxlP-dep_Trfase_major"/>
</dbReference>
<dbReference type="InterPro" id="IPR015424">
    <property type="entry name" value="PyrdxlP-dep_Trfase"/>
</dbReference>
<name>A0A510HE64_9ACTN</name>
<comment type="cofactor">
    <cofactor evidence="1">
        <name>pyridoxal 5'-phosphate</name>
        <dbReference type="ChEBI" id="CHEBI:597326"/>
    </cofactor>
</comment>
<dbReference type="InterPro" id="IPR023603">
    <property type="entry name" value="Low_specificity_L-TA-like"/>
</dbReference>
<evidence type="ECO:0000256" key="5">
    <source>
        <dbReference type="PIRSR" id="PIRSR017617-1"/>
    </source>
</evidence>
<dbReference type="Proteomes" id="UP000318065">
    <property type="component" value="Chromosome"/>
</dbReference>
<comment type="similarity">
    <text evidence="2">Belongs to the threonine aldolase family.</text>
</comment>